<feature type="transmembrane region" description="Helical" evidence="5">
    <location>
        <begin position="450"/>
        <end position="469"/>
    </location>
</feature>
<comment type="subcellular location">
    <subcellularLocation>
        <location evidence="1">Membrane</location>
        <topology evidence="1">Multi-pass membrane protein</topology>
    </subcellularLocation>
</comment>
<feature type="transmembrane region" description="Helical" evidence="5">
    <location>
        <begin position="421"/>
        <end position="438"/>
    </location>
</feature>
<evidence type="ECO:0000259" key="7">
    <source>
        <dbReference type="PROSITE" id="PS50261"/>
    </source>
</evidence>
<evidence type="ECO:0000313" key="8">
    <source>
        <dbReference type="EnsemblMetazoa" id="SMAR010220-PA"/>
    </source>
</evidence>
<dbReference type="PhylomeDB" id="T1J929"/>
<feature type="domain" description="G-protein coupled receptors family 2 profile 2" evidence="7">
    <location>
        <begin position="384"/>
        <end position="633"/>
    </location>
</feature>
<evidence type="ECO:0000256" key="1">
    <source>
        <dbReference type="ARBA" id="ARBA00004141"/>
    </source>
</evidence>
<keyword evidence="3 5" id="KW-1133">Transmembrane helix</keyword>
<accession>T1J929</accession>
<keyword evidence="4 5" id="KW-0472">Membrane</keyword>
<dbReference type="Proteomes" id="UP000014500">
    <property type="component" value="Unassembled WGS sequence"/>
</dbReference>
<sequence>MMLHQHLSLFILISFTRCELVQFKHHCEHKALCSNTNKTIESCFCEQDNCWQYEDCCTDVRPSQNPIRNTNVSCQRIPNTDLIIYLINSCPSHWWNGNIDMLCKKDINSDEYSHLLDLPFQSKQSKIIYANIYCAMCNDDYITPNQINFSLAFACSEQLTHCDDRNARNELYQANYTPGELAWYLFEPNIHIGITSNIRNARKCRPHVIKQCASNWTEEKMKIKCQSYTSYVQTDYSVYKNIECAYCNYETLIRCIEPIQVYPKFNPSFTTLMDFSTENQKCPINQIFDLVSNECIDTLCGKNYEKIQDRCIPKYNTTSNSIACSAIPVSIDNLVFFANGSIKHKFSHKIYIRDEYERFNNTTYLVCSAVQDSHRFVRKFPYSYSRLTIICMSISLICLVAHILIHLIMGKFENVPGKNQLSLSLSLFVAQLLFFFGIDQTQYKEVCFVLGVVIHFFYLSVFFWMNVMAFDIYKTFVRSYPRSNGIKSFYLYMAYALLAPLLIVSLAVIADLTDWMMPNVRPIYGYKMCWISSRFALFVFFALPIAILLIENLFLFSFTANAIHQTLKVTKRAKKSSDCKRFYLYLKLAFIMGGTWVFGLAANLSDYEPLWYGFVILNASQGTFIFVVFTLKKGILRKLCEKIRESHSTQINRLRLNDEFIHVGHHSSVKQFPLSSIAQQHVPEATTIVTQKNTTVSDFCHEYNQCHNITNKPYQTYLQQMCYCEEENCWFYDDCCKDAQPKPDNIPSMKPKCQKIASYTKRYYIINGCPTTWLEDNVNSLCAKDVDFDNYHYILDFPFQSNNSNIMYSNVYCAICNQDYPSKNVLTIRINCEAENCSVDVLDIFDYEPRTLSWKDPNSNSTARIKFHGNKLRECDNSAIINECDDDWDDVNVSDQCRTYTNYVKAKTFSWPQVYYKNVYCAVCNGINISDIVCADERTNPNLGGFRFADPIMIVNSGSYVDLIDFSGLKQNCPSDHLPHYSGKCIPFMCGKGFVAENGECVDYAQNSTQNTSMTCRATLISIDELYFLPNESVFRNSTNQLYNINEYQQINESSYLICLNSYDNDASAYVNLVLTRICIPVSLISLTVHIGIHLTLGNYKKIPDMNLMNLSCALFLAQLIYFLGNAVDFQPPVCYSFAVFSHYFLLVVFSG</sequence>
<evidence type="ECO:0000256" key="3">
    <source>
        <dbReference type="ARBA" id="ARBA00022989"/>
    </source>
</evidence>
<dbReference type="OMA" id="FIKYSAY"/>
<proteinExistence type="predicted"/>
<keyword evidence="9" id="KW-1185">Reference proteome</keyword>
<dbReference type="EnsemblMetazoa" id="SMAR010220-RA">
    <property type="protein sequence ID" value="SMAR010220-PA"/>
    <property type="gene ID" value="SMAR010220"/>
</dbReference>
<feature type="transmembrane region" description="Helical" evidence="5">
    <location>
        <begin position="1130"/>
        <end position="1150"/>
    </location>
</feature>
<feature type="transmembrane region" description="Helical" evidence="5">
    <location>
        <begin position="387"/>
        <end position="409"/>
    </location>
</feature>
<feature type="signal peptide" evidence="6">
    <location>
        <begin position="1"/>
        <end position="18"/>
    </location>
</feature>
<dbReference type="Pfam" id="PF00002">
    <property type="entry name" value="7tm_2"/>
    <property type="match status" value="1"/>
</dbReference>
<dbReference type="Gene3D" id="1.20.1070.10">
    <property type="entry name" value="Rhodopsin 7-helix transmembrane proteins"/>
    <property type="match status" value="2"/>
</dbReference>
<feature type="chain" id="PRO_5004590311" description="G-protein coupled receptors family 2 profile 2 domain-containing protein" evidence="6">
    <location>
        <begin position="19"/>
        <end position="1152"/>
    </location>
</feature>
<feature type="transmembrane region" description="Helical" evidence="5">
    <location>
        <begin position="489"/>
        <end position="510"/>
    </location>
</feature>
<dbReference type="InterPro" id="IPR017981">
    <property type="entry name" value="GPCR_2-like_7TM"/>
</dbReference>
<dbReference type="HOGENOM" id="CLU_276393_0_0_1"/>
<evidence type="ECO:0000256" key="5">
    <source>
        <dbReference type="SAM" id="Phobius"/>
    </source>
</evidence>
<feature type="transmembrane region" description="Helical" evidence="5">
    <location>
        <begin position="584"/>
        <end position="604"/>
    </location>
</feature>
<dbReference type="PANTHER" id="PTHR45902">
    <property type="entry name" value="LATROPHILIN RECEPTOR-LIKE PROTEIN A"/>
    <property type="match status" value="1"/>
</dbReference>
<dbReference type="InterPro" id="IPR053231">
    <property type="entry name" value="GPCR_LN-TM7"/>
</dbReference>
<dbReference type="CDD" id="cd15039">
    <property type="entry name" value="7tmB3_Methuselah-like"/>
    <property type="match status" value="1"/>
</dbReference>
<dbReference type="PANTHER" id="PTHR45902:SF4">
    <property type="entry name" value="G-PROTEIN COUPLED RECEPTORS FAMILY 2 PROFILE 2 DOMAIN-CONTAINING PROTEIN"/>
    <property type="match status" value="1"/>
</dbReference>
<evidence type="ECO:0000256" key="6">
    <source>
        <dbReference type="SAM" id="SignalP"/>
    </source>
</evidence>
<dbReference type="PROSITE" id="PS50261">
    <property type="entry name" value="G_PROTEIN_RECEP_F2_4"/>
    <property type="match status" value="1"/>
</dbReference>
<name>T1J929_STRMM</name>
<dbReference type="eggNOG" id="KOG4193">
    <property type="taxonomic scope" value="Eukaryota"/>
</dbReference>
<feature type="transmembrane region" description="Helical" evidence="5">
    <location>
        <begin position="535"/>
        <end position="563"/>
    </location>
</feature>
<evidence type="ECO:0000256" key="2">
    <source>
        <dbReference type="ARBA" id="ARBA00022692"/>
    </source>
</evidence>
<evidence type="ECO:0000256" key="4">
    <source>
        <dbReference type="ARBA" id="ARBA00023136"/>
    </source>
</evidence>
<protein>
    <recommendedName>
        <fullName evidence="7">G-protein coupled receptors family 2 profile 2 domain-containing protein</fullName>
    </recommendedName>
</protein>
<organism evidence="8 9">
    <name type="scientific">Strigamia maritima</name>
    <name type="common">European centipede</name>
    <name type="synonym">Geophilus maritimus</name>
    <dbReference type="NCBI Taxonomy" id="126957"/>
    <lineage>
        <taxon>Eukaryota</taxon>
        <taxon>Metazoa</taxon>
        <taxon>Ecdysozoa</taxon>
        <taxon>Arthropoda</taxon>
        <taxon>Myriapoda</taxon>
        <taxon>Chilopoda</taxon>
        <taxon>Pleurostigmophora</taxon>
        <taxon>Geophilomorpha</taxon>
        <taxon>Linotaeniidae</taxon>
        <taxon>Strigamia</taxon>
    </lineage>
</organism>
<dbReference type="AlphaFoldDB" id="T1J929"/>
<keyword evidence="2 5" id="KW-0812">Transmembrane</keyword>
<dbReference type="GO" id="GO:0016020">
    <property type="term" value="C:membrane"/>
    <property type="evidence" value="ECO:0007669"/>
    <property type="project" value="UniProtKB-SubCell"/>
</dbReference>
<dbReference type="STRING" id="126957.T1J929"/>
<feature type="transmembrane region" description="Helical" evidence="5">
    <location>
        <begin position="1108"/>
        <end position="1124"/>
    </location>
</feature>
<evidence type="ECO:0000313" key="9">
    <source>
        <dbReference type="Proteomes" id="UP000014500"/>
    </source>
</evidence>
<reference evidence="8" key="2">
    <citation type="submission" date="2015-02" db="UniProtKB">
        <authorList>
            <consortium name="EnsemblMetazoa"/>
        </authorList>
    </citation>
    <scope>IDENTIFICATION</scope>
</reference>
<reference evidence="9" key="1">
    <citation type="submission" date="2011-05" db="EMBL/GenBank/DDBJ databases">
        <authorList>
            <person name="Richards S.R."/>
            <person name="Qu J."/>
            <person name="Jiang H."/>
            <person name="Jhangiani S.N."/>
            <person name="Agravi P."/>
            <person name="Goodspeed R."/>
            <person name="Gross S."/>
            <person name="Mandapat C."/>
            <person name="Jackson L."/>
            <person name="Mathew T."/>
            <person name="Pu L."/>
            <person name="Thornton R."/>
            <person name="Saada N."/>
            <person name="Wilczek-Boney K.B."/>
            <person name="Lee S."/>
            <person name="Kovar C."/>
            <person name="Wu Y."/>
            <person name="Scherer S.E."/>
            <person name="Worley K.C."/>
            <person name="Muzny D.M."/>
            <person name="Gibbs R."/>
        </authorList>
    </citation>
    <scope>NUCLEOTIDE SEQUENCE</scope>
    <source>
        <strain evidence="9">Brora</strain>
    </source>
</reference>
<dbReference type="GO" id="GO:0004930">
    <property type="term" value="F:G protein-coupled receptor activity"/>
    <property type="evidence" value="ECO:0007669"/>
    <property type="project" value="InterPro"/>
</dbReference>
<dbReference type="EMBL" id="JH431968">
    <property type="status" value="NOT_ANNOTATED_CDS"/>
    <property type="molecule type" value="Genomic_DNA"/>
</dbReference>
<dbReference type="InterPro" id="IPR000832">
    <property type="entry name" value="GPCR_2_secretin-like"/>
</dbReference>
<feature type="transmembrane region" description="Helical" evidence="5">
    <location>
        <begin position="610"/>
        <end position="631"/>
    </location>
</feature>
<dbReference type="GO" id="GO:0007166">
    <property type="term" value="P:cell surface receptor signaling pathway"/>
    <property type="evidence" value="ECO:0007669"/>
    <property type="project" value="InterPro"/>
</dbReference>
<keyword evidence="6" id="KW-0732">Signal</keyword>